<accession>A0A0D9UVZ7</accession>
<evidence type="ECO:0000256" key="1">
    <source>
        <dbReference type="SAM" id="Phobius"/>
    </source>
</evidence>
<keyword evidence="1" id="KW-0812">Transmembrane</keyword>
<reference evidence="2" key="3">
    <citation type="submission" date="2015-04" db="UniProtKB">
        <authorList>
            <consortium name="EnsemblPlants"/>
        </authorList>
    </citation>
    <scope>IDENTIFICATION</scope>
</reference>
<protein>
    <submittedName>
        <fullName evidence="2">Uncharacterized protein</fullName>
    </submittedName>
</protein>
<feature type="transmembrane region" description="Helical" evidence="1">
    <location>
        <begin position="29"/>
        <end position="51"/>
    </location>
</feature>
<dbReference type="Gramene" id="LPERR01G00780.1">
    <property type="protein sequence ID" value="LPERR01G00780.1"/>
    <property type="gene ID" value="LPERR01G00780"/>
</dbReference>
<dbReference type="AlphaFoldDB" id="A0A0D9UVZ7"/>
<name>A0A0D9UVZ7_9ORYZ</name>
<sequence>MIELDLSDSDTRQMRKEEELKRRRHCCSIALPFLLSIVFLAMLHIALLTGVHVHGRAWRRRVAAGADIQRELPLSSFYLARLPRRAAVACLVGAGNAHLPLPIAPVCLNMYSCFRYD</sequence>
<organism evidence="2 3">
    <name type="scientific">Leersia perrieri</name>
    <dbReference type="NCBI Taxonomy" id="77586"/>
    <lineage>
        <taxon>Eukaryota</taxon>
        <taxon>Viridiplantae</taxon>
        <taxon>Streptophyta</taxon>
        <taxon>Embryophyta</taxon>
        <taxon>Tracheophyta</taxon>
        <taxon>Spermatophyta</taxon>
        <taxon>Magnoliopsida</taxon>
        <taxon>Liliopsida</taxon>
        <taxon>Poales</taxon>
        <taxon>Poaceae</taxon>
        <taxon>BOP clade</taxon>
        <taxon>Oryzoideae</taxon>
        <taxon>Oryzeae</taxon>
        <taxon>Oryzinae</taxon>
        <taxon>Leersia</taxon>
    </lineage>
</organism>
<dbReference type="Proteomes" id="UP000032180">
    <property type="component" value="Chromosome 1"/>
</dbReference>
<proteinExistence type="predicted"/>
<reference evidence="3" key="2">
    <citation type="submission" date="2013-12" db="EMBL/GenBank/DDBJ databases">
        <authorList>
            <person name="Yu Y."/>
            <person name="Lee S."/>
            <person name="de Baynast K."/>
            <person name="Wissotski M."/>
            <person name="Liu L."/>
            <person name="Talag J."/>
            <person name="Goicoechea J."/>
            <person name="Angelova A."/>
            <person name="Jetty R."/>
            <person name="Kudrna D."/>
            <person name="Golser W."/>
            <person name="Rivera L."/>
            <person name="Zhang J."/>
            <person name="Wing R."/>
        </authorList>
    </citation>
    <scope>NUCLEOTIDE SEQUENCE</scope>
</reference>
<keyword evidence="3" id="KW-1185">Reference proteome</keyword>
<dbReference type="HOGENOM" id="CLU_2088293_0_0_1"/>
<dbReference type="EnsemblPlants" id="LPERR01G00780.1">
    <property type="protein sequence ID" value="LPERR01G00780.1"/>
    <property type="gene ID" value="LPERR01G00780"/>
</dbReference>
<keyword evidence="1" id="KW-1133">Transmembrane helix</keyword>
<reference evidence="2 3" key="1">
    <citation type="submission" date="2012-08" db="EMBL/GenBank/DDBJ databases">
        <title>Oryza genome evolution.</title>
        <authorList>
            <person name="Wing R.A."/>
        </authorList>
    </citation>
    <scope>NUCLEOTIDE SEQUENCE</scope>
</reference>
<keyword evidence="1" id="KW-0472">Membrane</keyword>
<evidence type="ECO:0000313" key="2">
    <source>
        <dbReference type="EnsemblPlants" id="LPERR01G00780.1"/>
    </source>
</evidence>
<evidence type="ECO:0000313" key="3">
    <source>
        <dbReference type="Proteomes" id="UP000032180"/>
    </source>
</evidence>